<dbReference type="CDD" id="cd02947">
    <property type="entry name" value="TRX_family"/>
    <property type="match status" value="1"/>
</dbReference>
<dbReference type="PANTHER" id="PTHR43601">
    <property type="entry name" value="THIOREDOXIN, MITOCHONDRIAL"/>
    <property type="match status" value="1"/>
</dbReference>
<protein>
    <recommendedName>
        <fullName evidence="3">Thioredoxin</fullName>
    </recommendedName>
</protein>
<dbReference type="EMBL" id="DQ490239">
    <property type="protein sequence ID" value="ABF50900.1"/>
    <property type="molecule type" value="Genomic_DNA"/>
</dbReference>
<reference evidence="8" key="2">
    <citation type="journal article" date="2021" name="EMBO Rep.">
        <title>Remodeling and activation mechanisms of outer arm dyneins revealed by cryo-EM.</title>
        <authorList>
            <person name="Kubo S."/>
            <person name="Yang S.K."/>
            <person name="Black C.S."/>
            <person name="Dai D."/>
            <person name="Valente-Paterno M."/>
            <person name="Gaertig J."/>
            <person name="Ichikawa M."/>
            <person name="Bui K.H."/>
        </authorList>
    </citation>
    <scope>STRUCTURE BY ELECTRON MICROSCOPY (8.00 ANGSTROMS)</scope>
</reference>
<dbReference type="PDB" id="7MOQ">
    <property type="method" value="EM"/>
    <property type="resolution" value="8.00 A"/>
    <property type="chains" value="P=1-110"/>
</dbReference>
<dbReference type="PROSITE" id="PS51352">
    <property type="entry name" value="THIOREDOXIN_2"/>
    <property type="match status" value="1"/>
</dbReference>
<evidence type="ECO:0000256" key="1">
    <source>
        <dbReference type="ARBA" id="ARBA00008987"/>
    </source>
</evidence>
<proteinExistence type="evidence at protein level"/>
<dbReference type="Gene3D" id="3.40.30.10">
    <property type="entry name" value="Glutaredoxin"/>
    <property type="match status" value="1"/>
</dbReference>
<dbReference type="OMA" id="HIHYVTD"/>
<feature type="active site" description="Nucleophile" evidence="4">
    <location>
        <position position="36"/>
    </location>
</feature>
<keyword evidence="2 5" id="KW-1015">Disulfide bond</keyword>
<dbReference type="GO" id="GO:0015035">
    <property type="term" value="F:protein-disulfide reductase activity"/>
    <property type="evidence" value="ECO:0007669"/>
    <property type="project" value="InterPro"/>
</dbReference>
<evidence type="ECO:0000256" key="4">
    <source>
        <dbReference type="PIRSR" id="PIRSR000077-1"/>
    </source>
</evidence>
<feature type="site" description="Contributes to redox potential value" evidence="4">
    <location>
        <position position="34"/>
    </location>
</feature>
<dbReference type="EMDB" id="EMD-16304"/>
<evidence type="ECO:0000256" key="2">
    <source>
        <dbReference type="ARBA" id="ARBA00023157"/>
    </source>
</evidence>
<accession>Q1HFX5</accession>
<feature type="site" description="Deprotonates C-terminal active site Cys" evidence="4">
    <location>
        <position position="27"/>
    </location>
</feature>
<evidence type="ECO:0000259" key="6">
    <source>
        <dbReference type="PROSITE" id="PS51352"/>
    </source>
</evidence>
<dbReference type="EMDB" id="EMD-23926"/>
<reference evidence="9" key="3">
    <citation type="journal article" date="2023" name="EMBO J.">
        <title>ATP-induced conformational change of axonemal outer dynein arms revealed by cryo-electron tomography.</title>
        <authorList>
            <person name="Zimmermann N."/>
            <person name="Noga A."/>
            <person name="Obbineni J.M."/>
            <person name="Ishikawa T."/>
        </authorList>
    </citation>
    <scope>STRUCTURE BY ELECTRON MICROSCOPY (38.00 ANGSTROMS)</scope>
</reference>
<dbReference type="InterPro" id="IPR017937">
    <property type="entry name" value="Thioredoxin_CS"/>
</dbReference>
<dbReference type="PIRSF" id="PIRSF000077">
    <property type="entry name" value="Thioredoxin"/>
    <property type="match status" value="1"/>
</dbReference>
<sequence>MSHPYIEITSTKQFEDILEKNEYVLVDFFASWCGPCKILAEQFEPIKKDHKNLTIVKVNIDEEDLESIVESHNVSSLPHVFLYHKKTVVKQFIGNQKDQLWEMAKLSDAK</sequence>
<feature type="disulfide bond" description="Redox-active" evidence="5">
    <location>
        <begin position="33"/>
        <end position="36"/>
    </location>
</feature>
<dbReference type="SUPFAM" id="SSF52833">
    <property type="entry name" value="Thioredoxin-like"/>
    <property type="match status" value="1"/>
</dbReference>
<evidence type="ECO:0007829" key="8">
    <source>
        <dbReference type="PDB" id="7MOQ"/>
    </source>
</evidence>
<dbReference type="SMR" id="Q1HFX5"/>
<evidence type="ECO:0000256" key="3">
    <source>
        <dbReference type="PIRNR" id="PIRNR000077"/>
    </source>
</evidence>
<dbReference type="PROSITE" id="PS00194">
    <property type="entry name" value="THIOREDOXIN_1"/>
    <property type="match status" value="1"/>
</dbReference>
<dbReference type="AlphaFoldDB" id="Q1HFX5"/>
<comment type="similarity">
    <text evidence="1 3">Belongs to the thioredoxin family.</text>
</comment>
<keyword evidence="5" id="KW-0676">Redox-active center</keyword>
<organism evidence="7">
    <name type="scientific">Tetrahymena thermophila</name>
    <dbReference type="NCBI Taxonomy" id="5911"/>
    <lineage>
        <taxon>Eukaryota</taxon>
        <taxon>Sar</taxon>
        <taxon>Alveolata</taxon>
        <taxon>Ciliophora</taxon>
        <taxon>Intramacronucleata</taxon>
        <taxon>Oligohymenophorea</taxon>
        <taxon>Hymenostomatida</taxon>
        <taxon>Tetrahymenina</taxon>
        <taxon>Tetrahymenidae</taxon>
        <taxon>Tetrahymena</taxon>
    </lineage>
</organism>
<evidence type="ECO:0000313" key="7">
    <source>
        <dbReference type="EMBL" id="ABF50900.1"/>
    </source>
</evidence>
<feature type="active site" description="Nucleophile" evidence="4">
    <location>
        <position position="33"/>
    </location>
</feature>
<keyword evidence="8 9" id="KW-0002">3D-structure</keyword>
<dbReference type="PANTHER" id="PTHR43601:SF3">
    <property type="entry name" value="THIOREDOXIN, MITOCHONDRIAL"/>
    <property type="match status" value="1"/>
</dbReference>
<name>Q1HFX5_TETTH</name>
<feature type="domain" description="Thioredoxin" evidence="6">
    <location>
        <begin position="1"/>
        <end position="110"/>
    </location>
</feature>
<dbReference type="Pfam" id="PF00085">
    <property type="entry name" value="Thioredoxin"/>
    <property type="match status" value="1"/>
</dbReference>
<dbReference type="GO" id="GO:0045454">
    <property type="term" value="P:cell redox homeostasis"/>
    <property type="evidence" value="ECO:0007669"/>
    <property type="project" value="TreeGrafter"/>
</dbReference>
<dbReference type="PDB" id="8BWY">
    <property type="method" value="EM"/>
    <property type="resolution" value="38.00 A"/>
    <property type="chains" value="P=1-110"/>
</dbReference>
<feature type="site" description="Contributes to redox potential value" evidence="4">
    <location>
        <position position="35"/>
    </location>
</feature>
<dbReference type="InterPro" id="IPR036249">
    <property type="entry name" value="Thioredoxin-like_sf"/>
</dbReference>
<evidence type="ECO:0000256" key="5">
    <source>
        <dbReference type="PIRSR" id="PIRSR000077-4"/>
    </source>
</evidence>
<dbReference type="InterPro" id="IPR005746">
    <property type="entry name" value="Thioredoxin"/>
</dbReference>
<dbReference type="InterPro" id="IPR013766">
    <property type="entry name" value="Thioredoxin_domain"/>
</dbReference>
<reference evidence="7" key="1">
    <citation type="submission" date="2006-04" db="EMBL/GenBank/DDBJ databases">
        <title>The Dynein Light Chain Family in Tetrahymena thermophila.</title>
        <authorList>
            <person name="Wilkes D.E."/>
            <person name="Rajagopalan V."/>
            <person name="Chan C.W.C."/>
            <person name="Kniazeva E."/>
            <person name="Wiedeman A.E."/>
            <person name="Asai D.J."/>
        </authorList>
    </citation>
    <scope>NUCLEOTIDE SEQUENCE</scope>
</reference>
<evidence type="ECO:0007829" key="9">
    <source>
        <dbReference type="PDB" id="8BWY"/>
    </source>
</evidence>